<accession>A0A397A3H8</accession>
<organism evidence="1 3">
    <name type="scientific">Aphanomyces astaci</name>
    <name type="common">Crayfish plague agent</name>
    <dbReference type="NCBI Taxonomy" id="112090"/>
    <lineage>
        <taxon>Eukaryota</taxon>
        <taxon>Sar</taxon>
        <taxon>Stramenopiles</taxon>
        <taxon>Oomycota</taxon>
        <taxon>Saprolegniomycetes</taxon>
        <taxon>Saprolegniales</taxon>
        <taxon>Verrucalvaceae</taxon>
        <taxon>Aphanomyces</taxon>
    </lineage>
</organism>
<protein>
    <submittedName>
        <fullName evidence="1">Uncharacterized protein</fullName>
    </submittedName>
</protein>
<dbReference type="EMBL" id="QUTB01005620">
    <property type="protein sequence ID" value="RHY54359.1"/>
    <property type="molecule type" value="Genomic_DNA"/>
</dbReference>
<evidence type="ECO:0000313" key="1">
    <source>
        <dbReference type="EMBL" id="RHY02430.1"/>
    </source>
</evidence>
<comment type="caution">
    <text evidence="1">The sequence shown here is derived from an EMBL/GenBank/DDBJ whole genome shotgun (WGS) entry which is preliminary data.</text>
</comment>
<name>A0A397A3H8_APHAT</name>
<proteinExistence type="predicted"/>
<evidence type="ECO:0000313" key="4">
    <source>
        <dbReference type="Proteomes" id="UP000283543"/>
    </source>
</evidence>
<dbReference type="Proteomes" id="UP000283543">
    <property type="component" value="Unassembled WGS sequence"/>
</dbReference>
<dbReference type="EMBL" id="QUTA01008880">
    <property type="protein sequence ID" value="RHY02430.1"/>
    <property type="molecule type" value="Genomic_DNA"/>
</dbReference>
<dbReference type="AlphaFoldDB" id="A0A397A3H8"/>
<sequence length="158" mass="16600">MSTESNRSAAPAPAAVMKITTPAPPSSSCPYTDAKGGSSILVSDPSVCATTVAASCEVSRMTCEVLRSFSADVTGFLNITAVGNMANYKNSYLYEPILPAVSPMCCRRALTNAATLDLGQFQVPEAVEYLNIENITALDLSQLPTPLPPTVTTLYSLT</sequence>
<reference evidence="3 4" key="1">
    <citation type="submission" date="2018-08" db="EMBL/GenBank/DDBJ databases">
        <title>Aphanomyces genome sequencing and annotation.</title>
        <authorList>
            <person name="Minardi D."/>
            <person name="Oidtmann B."/>
            <person name="Van Der Giezen M."/>
            <person name="Studholme D.J."/>
        </authorList>
    </citation>
    <scope>NUCLEOTIDE SEQUENCE [LARGE SCALE GENOMIC DNA]</scope>
    <source>
        <strain evidence="2 4">Si</strain>
        <strain evidence="1 3">Yx</strain>
    </source>
</reference>
<evidence type="ECO:0000313" key="3">
    <source>
        <dbReference type="Proteomes" id="UP000266239"/>
    </source>
</evidence>
<dbReference type="Proteomes" id="UP000266239">
    <property type="component" value="Unassembled WGS sequence"/>
</dbReference>
<evidence type="ECO:0000313" key="2">
    <source>
        <dbReference type="EMBL" id="RHY54359.1"/>
    </source>
</evidence>
<gene>
    <name evidence="1" type="ORF">DYB25_011391</name>
    <name evidence="2" type="ORF">DYB34_007211</name>
</gene>
<dbReference type="VEuPathDB" id="FungiDB:H257_09044"/>